<gene>
    <name evidence="2" type="ordered locus">Htur_3683</name>
</gene>
<dbReference type="AlphaFoldDB" id="D2RRS8"/>
<dbReference type="HOGENOM" id="CLU_1933318_0_0_2"/>
<dbReference type="eggNOG" id="arCOG10790">
    <property type="taxonomic scope" value="Archaea"/>
</dbReference>
<dbReference type="EMBL" id="CP001860">
    <property type="protein sequence ID" value="ADB62545.1"/>
    <property type="molecule type" value="Genomic_DNA"/>
</dbReference>
<dbReference type="KEGG" id="htu:Htur_3683"/>
<name>D2RRS8_HALTV</name>
<proteinExistence type="predicted"/>
<organism evidence="2 3">
    <name type="scientific">Haloterrigena turkmenica (strain ATCC 51198 / DSM 5511 / JCM 9101 / NCIMB 13204 / VKM B-1734 / 4k)</name>
    <name type="common">Halococcus turkmenicus</name>
    <dbReference type="NCBI Taxonomy" id="543526"/>
    <lineage>
        <taxon>Archaea</taxon>
        <taxon>Methanobacteriati</taxon>
        <taxon>Methanobacteriota</taxon>
        <taxon>Stenosarchaea group</taxon>
        <taxon>Halobacteria</taxon>
        <taxon>Halobacteriales</taxon>
        <taxon>Natrialbaceae</taxon>
        <taxon>Haloterrigena</taxon>
    </lineage>
</organism>
<reference evidence="2 3" key="1">
    <citation type="journal article" date="2010" name="Stand. Genomic Sci.">
        <title>Complete genome sequence of Haloterrigena turkmenica type strain (4k).</title>
        <authorList>
            <person name="Saunders E."/>
            <person name="Tindall B.J."/>
            <person name="Fahnrich R."/>
            <person name="Lapidus A."/>
            <person name="Copeland A."/>
            <person name="Del Rio T.G."/>
            <person name="Lucas S."/>
            <person name="Chen F."/>
            <person name="Tice H."/>
            <person name="Cheng J.F."/>
            <person name="Han C."/>
            <person name="Detter J.C."/>
            <person name="Bruce D."/>
            <person name="Goodwin L."/>
            <person name="Chain P."/>
            <person name="Pitluck S."/>
            <person name="Pati A."/>
            <person name="Ivanova N."/>
            <person name="Mavromatis K."/>
            <person name="Chen A."/>
            <person name="Palaniappan K."/>
            <person name="Land M."/>
            <person name="Hauser L."/>
            <person name="Chang Y.J."/>
            <person name="Jeffries C.D."/>
            <person name="Brettin T."/>
            <person name="Rohde M."/>
            <person name="Goker M."/>
            <person name="Bristow J."/>
            <person name="Eisen J.A."/>
            <person name="Markowitz V."/>
            <person name="Hugenholtz P."/>
            <person name="Klenk H.P."/>
            <person name="Kyrpides N.C."/>
        </authorList>
    </citation>
    <scope>NUCLEOTIDE SEQUENCE [LARGE SCALE GENOMIC DNA]</scope>
    <source>
        <strain evidence="3">ATCC 51198 / DSM 5511 / JCM 9101 / NCIMB 13204 / VKM B-1734 / 4k</strain>
    </source>
</reference>
<evidence type="ECO:0000313" key="2">
    <source>
        <dbReference type="EMBL" id="ADB62545.1"/>
    </source>
</evidence>
<evidence type="ECO:0000256" key="1">
    <source>
        <dbReference type="SAM" id="MobiDB-lite"/>
    </source>
</evidence>
<keyword evidence="3" id="KW-1185">Reference proteome</keyword>
<feature type="region of interest" description="Disordered" evidence="1">
    <location>
        <begin position="1"/>
        <end position="32"/>
    </location>
</feature>
<protein>
    <submittedName>
        <fullName evidence="2">Uncharacterized protein</fullName>
    </submittedName>
</protein>
<accession>D2RRS8</accession>
<sequence>MRYTNDAYASGTDTPVPGSGRDMPPDQPPIPCEALPPGWGPIDCCDGRFEYRYSQPPLELIADRTAADRSHPGLGLCRCWELRYRYFLTDQTITEVIGRVSTRRAAISGALTCMERIHETISAADDPLEVRDVLESVSLPDFVPDGLSKSSS</sequence>
<dbReference type="Proteomes" id="UP000001903">
    <property type="component" value="Chromosome"/>
</dbReference>
<evidence type="ECO:0000313" key="3">
    <source>
        <dbReference type="Proteomes" id="UP000001903"/>
    </source>
</evidence>